<reference evidence="2 3" key="1">
    <citation type="submission" date="2006-04" db="EMBL/GenBank/DDBJ databases">
        <authorList>
            <person name="Nierman W.C."/>
        </authorList>
    </citation>
    <scope>NUCLEOTIDE SEQUENCE [LARGE SCALE GENOMIC DNA]</scope>
    <source>
        <strain evidence="2 3">DW4/3-1</strain>
    </source>
</reference>
<dbReference type="InterPro" id="IPR001279">
    <property type="entry name" value="Metallo-B-lactamas"/>
</dbReference>
<dbReference type="PANTHER" id="PTHR42663:SF4">
    <property type="entry name" value="SLL1036 PROTEIN"/>
    <property type="match status" value="1"/>
</dbReference>
<feature type="domain" description="Metallo-beta-lactamase" evidence="1">
    <location>
        <begin position="96"/>
        <end position="281"/>
    </location>
</feature>
<dbReference type="SUPFAM" id="SSF56281">
    <property type="entry name" value="Metallo-hydrolase/oxidoreductase"/>
    <property type="match status" value="1"/>
</dbReference>
<gene>
    <name evidence="2" type="ORF">STIAU_6642</name>
</gene>
<evidence type="ECO:0000313" key="3">
    <source>
        <dbReference type="Proteomes" id="UP000032702"/>
    </source>
</evidence>
<organism evidence="2 3">
    <name type="scientific">Stigmatella aurantiaca (strain DW4/3-1)</name>
    <dbReference type="NCBI Taxonomy" id="378806"/>
    <lineage>
        <taxon>Bacteria</taxon>
        <taxon>Pseudomonadati</taxon>
        <taxon>Myxococcota</taxon>
        <taxon>Myxococcia</taxon>
        <taxon>Myxococcales</taxon>
        <taxon>Cystobacterineae</taxon>
        <taxon>Archangiaceae</taxon>
        <taxon>Stigmatella</taxon>
    </lineage>
</organism>
<sequence>MTPGDSKQVFRAIPDVSEWPDHFGPGRSVLVHCPPPIRICPSHFKPLRTGIIPALSSGCERGHTLPPAPRRKGIMEIRFYGVRGSISVSGSRIGGNTACVEVTSQGHRLIFDAGTGIRALGELLMRESAPQKATLFFSHLHWDHVQGFPFFTPAYLGTTELSLYGPGANGAQALQSVLVQQMEPPNFPVPLSIMRSRMTFGSALHGTPVEVGPFRVTPVDVPHPQGCLAYRVEADGHTFVYATDVELARDSLTRDVGRYLEGADALVLDAQYTPSEYAGQGGIPKKGWGHSTMVDAAQVAQAVGAQRLMLFHHDPAHNDDLLENMAEEARLHFFASEPAREGKRIVLGSTVTA</sequence>
<dbReference type="CDD" id="cd07715">
    <property type="entry name" value="TaR3-like_MBL-fold"/>
    <property type="match status" value="1"/>
</dbReference>
<evidence type="ECO:0000259" key="1">
    <source>
        <dbReference type="SMART" id="SM00849"/>
    </source>
</evidence>
<accession>Q08R30</accession>
<dbReference type="Gene3D" id="3.60.15.10">
    <property type="entry name" value="Ribonuclease Z/Hydroxyacylglutathione hydrolase-like"/>
    <property type="match status" value="1"/>
</dbReference>
<dbReference type="Pfam" id="PF12706">
    <property type="entry name" value="Lactamase_B_2"/>
    <property type="match status" value="1"/>
</dbReference>
<evidence type="ECO:0000313" key="2">
    <source>
        <dbReference type="EMBL" id="EAU62934.1"/>
    </source>
</evidence>
<dbReference type="PANTHER" id="PTHR42663">
    <property type="entry name" value="HYDROLASE C777.06C-RELATED-RELATED"/>
    <property type="match status" value="1"/>
</dbReference>
<dbReference type="SMART" id="SM00849">
    <property type="entry name" value="Lactamase_B"/>
    <property type="match status" value="1"/>
</dbReference>
<protein>
    <submittedName>
        <fullName evidence="2">TaR3</fullName>
    </submittedName>
</protein>
<dbReference type="AlphaFoldDB" id="Q08R30"/>
<dbReference type="EMBL" id="AAMD01000194">
    <property type="protein sequence ID" value="EAU62934.1"/>
    <property type="molecule type" value="Genomic_DNA"/>
</dbReference>
<name>Q08R30_STIAD</name>
<comment type="caution">
    <text evidence="2">The sequence shown here is derived from an EMBL/GenBank/DDBJ whole genome shotgun (WGS) entry which is preliminary data.</text>
</comment>
<proteinExistence type="predicted"/>
<dbReference type="Proteomes" id="UP000032702">
    <property type="component" value="Unassembled WGS sequence"/>
</dbReference>
<dbReference type="InterPro" id="IPR036866">
    <property type="entry name" value="RibonucZ/Hydroxyglut_hydro"/>
</dbReference>